<reference evidence="1 2" key="1">
    <citation type="submission" date="2015-04" db="EMBL/GenBank/DDBJ databases">
        <authorList>
            <person name="Syromyatnikov M.Y."/>
            <person name="Popov V.N."/>
        </authorList>
    </citation>
    <scope>NUCLEOTIDE SEQUENCE [LARGE SCALE GENOMIC DNA]</scope>
</reference>
<keyword evidence="2" id="KW-1185">Reference proteome</keyword>
<name>A0A1J1IU36_9DIPT</name>
<dbReference type="Proteomes" id="UP000183832">
    <property type="component" value="Unassembled WGS sequence"/>
</dbReference>
<sequence>MNFCTLIKHFARKLPNEALIPFSLPDASILVNNFLKIKLASSSYCHPKGRAHCHIDKHEKIGECHGENEEEKKSINESKQIVKWNAACAKRDLFCS</sequence>
<evidence type="ECO:0000313" key="2">
    <source>
        <dbReference type="Proteomes" id="UP000183832"/>
    </source>
</evidence>
<protein>
    <submittedName>
        <fullName evidence="1">CLUMA_CG016684, isoform A</fullName>
    </submittedName>
</protein>
<dbReference type="AlphaFoldDB" id="A0A1J1IU36"/>
<accession>A0A1J1IU36</accession>
<evidence type="ECO:0000313" key="1">
    <source>
        <dbReference type="EMBL" id="CRL03624.1"/>
    </source>
</evidence>
<dbReference type="EMBL" id="CVRI01000059">
    <property type="protein sequence ID" value="CRL03624.1"/>
    <property type="molecule type" value="Genomic_DNA"/>
</dbReference>
<organism evidence="1 2">
    <name type="scientific">Clunio marinus</name>
    <dbReference type="NCBI Taxonomy" id="568069"/>
    <lineage>
        <taxon>Eukaryota</taxon>
        <taxon>Metazoa</taxon>
        <taxon>Ecdysozoa</taxon>
        <taxon>Arthropoda</taxon>
        <taxon>Hexapoda</taxon>
        <taxon>Insecta</taxon>
        <taxon>Pterygota</taxon>
        <taxon>Neoptera</taxon>
        <taxon>Endopterygota</taxon>
        <taxon>Diptera</taxon>
        <taxon>Nematocera</taxon>
        <taxon>Chironomoidea</taxon>
        <taxon>Chironomidae</taxon>
        <taxon>Clunio</taxon>
    </lineage>
</organism>
<proteinExistence type="predicted"/>
<gene>
    <name evidence="1" type="ORF">CLUMA_CG016684</name>
</gene>